<sequence length="56" mass="6921">MDDNLIFGIQLYYYLLKEVSQELQWNKYRFLLFFCVVIFVRDFFIGSRKVQLLLFS</sequence>
<dbReference type="Proteomes" id="UP000323597">
    <property type="component" value="Chromosome A08"/>
</dbReference>
<organism evidence="2 3">
    <name type="scientific">Gossypium mustelinum</name>
    <name type="common">Cotton</name>
    <name type="synonym">Gossypium caicoense</name>
    <dbReference type="NCBI Taxonomy" id="34275"/>
    <lineage>
        <taxon>Eukaryota</taxon>
        <taxon>Viridiplantae</taxon>
        <taxon>Streptophyta</taxon>
        <taxon>Embryophyta</taxon>
        <taxon>Tracheophyta</taxon>
        <taxon>Spermatophyta</taxon>
        <taxon>Magnoliopsida</taxon>
        <taxon>eudicotyledons</taxon>
        <taxon>Gunneridae</taxon>
        <taxon>Pentapetalae</taxon>
        <taxon>rosids</taxon>
        <taxon>malvids</taxon>
        <taxon>Malvales</taxon>
        <taxon>Malvaceae</taxon>
        <taxon>Malvoideae</taxon>
        <taxon>Gossypium</taxon>
    </lineage>
</organism>
<feature type="transmembrane region" description="Helical" evidence="1">
    <location>
        <begin position="28"/>
        <end position="46"/>
    </location>
</feature>
<keyword evidence="1" id="KW-0812">Transmembrane</keyword>
<dbReference type="AlphaFoldDB" id="A0A5D2Y7A6"/>
<evidence type="ECO:0000256" key="1">
    <source>
        <dbReference type="SAM" id="Phobius"/>
    </source>
</evidence>
<dbReference type="EMBL" id="CM017643">
    <property type="protein sequence ID" value="TYJ21942.1"/>
    <property type="molecule type" value="Genomic_DNA"/>
</dbReference>
<proteinExistence type="predicted"/>
<keyword evidence="1" id="KW-0472">Membrane</keyword>
<evidence type="ECO:0000313" key="3">
    <source>
        <dbReference type="Proteomes" id="UP000323597"/>
    </source>
</evidence>
<protein>
    <submittedName>
        <fullName evidence="2">Uncharacterized protein</fullName>
    </submittedName>
</protein>
<keyword evidence="3" id="KW-1185">Reference proteome</keyword>
<accession>A0A5D2Y7A6</accession>
<evidence type="ECO:0000313" key="2">
    <source>
        <dbReference type="EMBL" id="TYJ21942.1"/>
    </source>
</evidence>
<keyword evidence="1" id="KW-1133">Transmembrane helix</keyword>
<gene>
    <name evidence="2" type="ORF">E1A91_A08G096200v1</name>
</gene>
<reference evidence="2 3" key="1">
    <citation type="submission" date="2019-07" db="EMBL/GenBank/DDBJ databases">
        <title>WGS assembly of Gossypium mustelinum.</title>
        <authorList>
            <person name="Chen Z.J."/>
            <person name="Sreedasyam A."/>
            <person name="Ando A."/>
            <person name="Song Q."/>
            <person name="De L."/>
            <person name="Hulse-Kemp A."/>
            <person name="Ding M."/>
            <person name="Ye W."/>
            <person name="Kirkbride R."/>
            <person name="Jenkins J."/>
            <person name="Plott C."/>
            <person name="Lovell J."/>
            <person name="Lin Y.-M."/>
            <person name="Vaughn R."/>
            <person name="Liu B."/>
            <person name="Li W."/>
            <person name="Simpson S."/>
            <person name="Scheffler B."/>
            <person name="Saski C."/>
            <person name="Grover C."/>
            <person name="Hu G."/>
            <person name="Conover J."/>
            <person name="Carlson J."/>
            <person name="Shu S."/>
            <person name="Boston L."/>
            <person name="Williams M."/>
            <person name="Peterson D."/>
            <person name="Mcgee K."/>
            <person name="Jones D."/>
            <person name="Wendel J."/>
            <person name="Stelly D."/>
            <person name="Grimwood J."/>
            <person name="Schmutz J."/>
        </authorList>
    </citation>
    <scope>NUCLEOTIDE SEQUENCE [LARGE SCALE GENOMIC DNA]</scope>
    <source>
        <strain evidence="2">1408120.09</strain>
    </source>
</reference>
<name>A0A5D2Y7A6_GOSMU</name>